<dbReference type="EMBL" id="GL832955">
    <property type="protein sequence ID" value="EGD72261.1"/>
    <property type="molecule type" value="Genomic_DNA"/>
</dbReference>
<name>F2TW15_SALR5</name>
<protein>
    <submittedName>
        <fullName evidence="2">Uncharacterized protein</fullName>
    </submittedName>
</protein>
<evidence type="ECO:0000313" key="2">
    <source>
        <dbReference type="EMBL" id="EGD72261.1"/>
    </source>
</evidence>
<feature type="compositionally biased region" description="Low complexity" evidence="1">
    <location>
        <begin position="36"/>
        <end position="50"/>
    </location>
</feature>
<dbReference type="GeneID" id="16067759"/>
<dbReference type="KEGG" id="sre:PTSG_00281"/>
<evidence type="ECO:0000313" key="3">
    <source>
        <dbReference type="Proteomes" id="UP000007799"/>
    </source>
</evidence>
<dbReference type="Proteomes" id="UP000007799">
    <property type="component" value="Unassembled WGS sequence"/>
</dbReference>
<dbReference type="InParanoid" id="F2TW15"/>
<keyword evidence="3" id="KW-1185">Reference proteome</keyword>
<gene>
    <name evidence="2" type="ORF">PTSG_00281</name>
</gene>
<evidence type="ECO:0000256" key="1">
    <source>
        <dbReference type="SAM" id="MobiDB-lite"/>
    </source>
</evidence>
<feature type="region of interest" description="Disordered" evidence="1">
    <location>
        <begin position="1"/>
        <end position="62"/>
    </location>
</feature>
<feature type="region of interest" description="Disordered" evidence="1">
    <location>
        <begin position="254"/>
        <end position="273"/>
    </location>
</feature>
<accession>F2TW15</accession>
<feature type="region of interest" description="Disordered" evidence="1">
    <location>
        <begin position="155"/>
        <end position="194"/>
    </location>
</feature>
<feature type="compositionally biased region" description="Basic and acidic residues" evidence="1">
    <location>
        <begin position="256"/>
        <end position="272"/>
    </location>
</feature>
<feature type="compositionally biased region" description="Low complexity" evidence="1">
    <location>
        <begin position="1"/>
        <end position="16"/>
    </location>
</feature>
<organism evidence="3">
    <name type="scientific">Salpingoeca rosetta (strain ATCC 50818 / BSB-021)</name>
    <dbReference type="NCBI Taxonomy" id="946362"/>
    <lineage>
        <taxon>Eukaryota</taxon>
        <taxon>Choanoflagellata</taxon>
        <taxon>Craspedida</taxon>
        <taxon>Salpingoecidae</taxon>
        <taxon>Salpingoeca</taxon>
    </lineage>
</organism>
<sequence length="305" mass="34890">MDGHTQEQLQQMQQQQPHRPVPGFSNVLDHGEDESQQSQQTQEPQQAQQQDTGSIHKHRRLTTAELQALMALALQHDLPRKKGHHGVRREWTKVANEFQQKHPSQPPLSGKAVQARVSRVVEDVKAADSMESHSGSSLAPYPEVIMEAARTFSERVDEATDAKDEQRRKKSKEDAALVYSSMLPSTGETSGDEDDDVLQAISSRDHDLRQQQIELERKRLELEERRSVRDDERHTQMMAFMQTTMATLGELTKSLRGRDNGRANDDTDDGRGHTWQFVKRNPKAIYFPTGLSPTLRFELNRRNRQ</sequence>
<dbReference type="AlphaFoldDB" id="F2TW15"/>
<dbReference type="RefSeq" id="XP_004998832.1">
    <property type="nucleotide sequence ID" value="XM_004998775.1"/>
</dbReference>
<reference evidence="2" key="1">
    <citation type="submission" date="2009-08" db="EMBL/GenBank/DDBJ databases">
        <title>Annotation of Salpingoeca rosetta.</title>
        <authorList>
            <consortium name="The Broad Institute Genome Sequencing Platform"/>
            <person name="Russ C."/>
            <person name="Cuomo C."/>
            <person name="Burger G."/>
            <person name="Gray M.W."/>
            <person name="Holland P.W.H."/>
            <person name="King N."/>
            <person name="Lang F.B.F."/>
            <person name="Roger A.J."/>
            <person name="Ruiz-Trillo I."/>
            <person name="Young S.K."/>
            <person name="Zeng Q."/>
            <person name="Gargeya S."/>
            <person name="Alvarado L."/>
            <person name="Berlin A."/>
            <person name="Chapman S.B."/>
            <person name="Chen Z."/>
            <person name="Freedman E."/>
            <person name="Gellesch M."/>
            <person name="Goldberg J."/>
            <person name="Griggs A."/>
            <person name="Gujja S."/>
            <person name="Heilman E."/>
            <person name="Heiman D."/>
            <person name="Howarth C."/>
            <person name="Mehta T."/>
            <person name="Neiman D."/>
            <person name="Pearson M."/>
            <person name="Roberts A."/>
            <person name="Saif S."/>
            <person name="Shea T."/>
            <person name="Shenoy N."/>
            <person name="Sisk P."/>
            <person name="Stolte C."/>
            <person name="Sykes S."/>
            <person name="White J."/>
            <person name="Yandava C."/>
            <person name="Haas B."/>
            <person name="Nusbaum C."/>
            <person name="Birren B."/>
        </authorList>
    </citation>
    <scope>NUCLEOTIDE SEQUENCE [LARGE SCALE GENOMIC DNA]</scope>
    <source>
        <strain evidence="2">ATCC 50818</strain>
    </source>
</reference>
<feature type="compositionally biased region" description="Basic and acidic residues" evidence="1">
    <location>
        <begin position="155"/>
        <end position="175"/>
    </location>
</feature>
<proteinExistence type="predicted"/>